<dbReference type="SUPFAM" id="SSF55681">
    <property type="entry name" value="Class II aaRS and biotin synthetases"/>
    <property type="match status" value="1"/>
</dbReference>
<keyword evidence="8 16" id="KW-0067">ATP-binding</keyword>
<keyword evidence="6 19" id="KW-0436">Ligase</keyword>
<comment type="catalytic activity">
    <reaction evidence="13">
        <text>tRNA(Ser) + L-serine + ATP = L-seryl-tRNA(Ser) + AMP + diphosphate + H(+)</text>
        <dbReference type="Rhea" id="RHEA:12292"/>
        <dbReference type="Rhea" id="RHEA-COMP:9669"/>
        <dbReference type="Rhea" id="RHEA-COMP:9703"/>
        <dbReference type="ChEBI" id="CHEBI:15378"/>
        <dbReference type="ChEBI" id="CHEBI:30616"/>
        <dbReference type="ChEBI" id="CHEBI:33019"/>
        <dbReference type="ChEBI" id="CHEBI:33384"/>
        <dbReference type="ChEBI" id="CHEBI:78442"/>
        <dbReference type="ChEBI" id="CHEBI:78533"/>
        <dbReference type="ChEBI" id="CHEBI:456215"/>
        <dbReference type="EC" id="6.1.1.11"/>
    </reaction>
</comment>
<evidence type="ECO:0000256" key="4">
    <source>
        <dbReference type="ARBA" id="ARBA00012840"/>
    </source>
</evidence>
<protein>
    <recommendedName>
        <fullName evidence="11 14">Serine--tRNA ligase</fullName>
        <ecNumber evidence="4 14">6.1.1.11</ecNumber>
    </recommendedName>
</protein>
<organism evidence="19 20">
    <name type="scientific">Candidatus Nealsonbacteria bacterium CG23_combo_of_CG06-09_8_20_14_all_40_13</name>
    <dbReference type="NCBI Taxonomy" id="1974724"/>
    <lineage>
        <taxon>Bacteria</taxon>
        <taxon>Candidatus Nealsoniibacteriota</taxon>
    </lineage>
</organism>
<proteinExistence type="inferred from homology"/>
<feature type="domain" description="Aminoacyl-transfer RNA synthetases class-II family profile" evidence="18">
    <location>
        <begin position="129"/>
        <end position="405"/>
    </location>
</feature>
<evidence type="ECO:0000256" key="9">
    <source>
        <dbReference type="ARBA" id="ARBA00022917"/>
    </source>
</evidence>
<keyword evidence="7" id="KW-0547">Nucleotide-binding</keyword>
<dbReference type="GO" id="GO:0006434">
    <property type="term" value="P:seryl-tRNA aminoacylation"/>
    <property type="evidence" value="ECO:0007669"/>
    <property type="project" value="UniProtKB-UniRule"/>
</dbReference>
<evidence type="ECO:0000256" key="2">
    <source>
        <dbReference type="ARBA" id="ARBA00005045"/>
    </source>
</evidence>
<comment type="caution">
    <text evidence="19">The sequence shown here is derived from an EMBL/GenBank/DDBJ whole genome shotgun (WGS) entry which is preliminary data.</text>
</comment>
<dbReference type="Pfam" id="PF02403">
    <property type="entry name" value="Seryl_tRNA_N"/>
    <property type="match status" value="1"/>
</dbReference>
<evidence type="ECO:0000256" key="10">
    <source>
        <dbReference type="ARBA" id="ARBA00023146"/>
    </source>
</evidence>
<feature type="binding site" evidence="16">
    <location>
        <begin position="249"/>
        <end position="251"/>
    </location>
    <ligand>
        <name>ATP</name>
        <dbReference type="ChEBI" id="CHEBI:30616"/>
    </ligand>
</feature>
<dbReference type="Gene3D" id="3.30.930.10">
    <property type="entry name" value="Bira Bifunctional Protein, Domain 2"/>
    <property type="match status" value="1"/>
</dbReference>
<evidence type="ECO:0000256" key="13">
    <source>
        <dbReference type="ARBA" id="ARBA00048823"/>
    </source>
</evidence>
<keyword evidence="17" id="KW-0175">Coiled coil</keyword>
<evidence type="ECO:0000256" key="12">
    <source>
        <dbReference type="ARBA" id="ARBA00047929"/>
    </source>
</evidence>
<dbReference type="NCBIfam" id="TIGR00414">
    <property type="entry name" value="serS"/>
    <property type="match status" value="1"/>
</dbReference>
<evidence type="ECO:0000256" key="8">
    <source>
        <dbReference type="ARBA" id="ARBA00022840"/>
    </source>
</evidence>
<dbReference type="PIRSF" id="PIRSF001529">
    <property type="entry name" value="Ser-tRNA-synth_IIa"/>
    <property type="match status" value="1"/>
</dbReference>
<dbReference type="InterPro" id="IPR042103">
    <property type="entry name" value="SerRS_1_N_sf"/>
</dbReference>
<dbReference type="PANTHER" id="PTHR43697">
    <property type="entry name" value="SERYL-TRNA SYNTHETASE"/>
    <property type="match status" value="1"/>
</dbReference>
<dbReference type="PANTHER" id="PTHR43697:SF1">
    <property type="entry name" value="SERINE--TRNA LIGASE"/>
    <property type="match status" value="1"/>
</dbReference>
<dbReference type="InterPro" id="IPR015866">
    <property type="entry name" value="Ser-tRNA-synth_1_N"/>
</dbReference>
<dbReference type="InterPro" id="IPR033729">
    <property type="entry name" value="SerRS_core"/>
</dbReference>
<feature type="binding site" evidence="15">
    <location>
        <position position="272"/>
    </location>
    <ligand>
        <name>L-serine</name>
        <dbReference type="ChEBI" id="CHEBI:33384"/>
    </ligand>
</feature>
<evidence type="ECO:0000256" key="16">
    <source>
        <dbReference type="PIRSR" id="PIRSR001529-2"/>
    </source>
</evidence>
<evidence type="ECO:0000256" key="6">
    <source>
        <dbReference type="ARBA" id="ARBA00022598"/>
    </source>
</evidence>
<evidence type="ECO:0000256" key="15">
    <source>
        <dbReference type="PIRSR" id="PIRSR001529-1"/>
    </source>
</evidence>
<evidence type="ECO:0000256" key="14">
    <source>
        <dbReference type="NCBIfam" id="TIGR00414"/>
    </source>
</evidence>
<evidence type="ECO:0000313" key="19">
    <source>
        <dbReference type="EMBL" id="PIP21841.1"/>
    </source>
</evidence>
<evidence type="ECO:0000256" key="1">
    <source>
        <dbReference type="ARBA" id="ARBA00004496"/>
    </source>
</evidence>
<evidence type="ECO:0000259" key="18">
    <source>
        <dbReference type="PROSITE" id="PS50862"/>
    </source>
</evidence>
<dbReference type="InterPro" id="IPR045864">
    <property type="entry name" value="aa-tRNA-synth_II/BPL/LPL"/>
</dbReference>
<keyword evidence="5" id="KW-0963">Cytoplasm</keyword>
<dbReference type="Proteomes" id="UP000231567">
    <property type="component" value="Unassembled WGS sequence"/>
</dbReference>
<dbReference type="GO" id="GO:0004828">
    <property type="term" value="F:serine-tRNA ligase activity"/>
    <property type="evidence" value="ECO:0007669"/>
    <property type="project" value="UniProtKB-UniRule"/>
</dbReference>
<evidence type="ECO:0000256" key="7">
    <source>
        <dbReference type="ARBA" id="ARBA00022741"/>
    </source>
</evidence>
<dbReference type="GO" id="GO:0005737">
    <property type="term" value="C:cytoplasm"/>
    <property type="evidence" value="ECO:0007669"/>
    <property type="project" value="UniProtKB-SubCell"/>
</dbReference>
<dbReference type="Gene3D" id="1.10.287.40">
    <property type="entry name" value="Serine-tRNA synthetase, tRNA binding domain"/>
    <property type="match status" value="1"/>
</dbReference>
<evidence type="ECO:0000313" key="20">
    <source>
        <dbReference type="Proteomes" id="UP000231567"/>
    </source>
</evidence>
<keyword evidence="10" id="KW-0030">Aminoacyl-tRNA synthetase</keyword>
<dbReference type="EC" id="6.1.1.11" evidence="4 14"/>
<reference evidence="19 20" key="1">
    <citation type="submission" date="2017-09" db="EMBL/GenBank/DDBJ databases">
        <title>Depth-based differentiation of microbial function through sediment-hosted aquifers and enrichment of novel symbionts in the deep terrestrial subsurface.</title>
        <authorList>
            <person name="Probst A.J."/>
            <person name="Ladd B."/>
            <person name="Jarett J.K."/>
            <person name="Geller-Mcgrath D.E."/>
            <person name="Sieber C.M."/>
            <person name="Emerson J.B."/>
            <person name="Anantharaman K."/>
            <person name="Thomas B.C."/>
            <person name="Malmstrom R."/>
            <person name="Stieglmeier M."/>
            <person name="Klingl A."/>
            <person name="Woyke T."/>
            <person name="Ryan C.M."/>
            <person name="Banfield J.F."/>
        </authorList>
    </citation>
    <scope>NUCLEOTIDE SEQUENCE [LARGE SCALE GENOMIC DNA]</scope>
    <source>
        <strain evidence="19">CG23_combo_of_CG06-09_8_20_14_all_40_13</strain>
    </source>
</reference>
<feature type="site" description="Important for serine binding" evidence="15">
    <location>
        <position position="375"/>
    </location>
</feature>
<dbReference type="InterPro" id="IPR010978">
    <property type="entry name" value="tRNA-bd_arm"/>
</dbReference>
<feature type="coiled-coil region" evidence="17">
    <location>
        <begin position="30"/>
        <end position="57"/>
    </location>
</feature>
<evidence type="ECO:0000256" key="11">
    <source>
        <dbReference type="ARBA" id="ARBA00039158"/>
    </source>
</evidence>
<accession>A0A2G9YTK2</accession>
<dbReference type="InterPro" id="IPR002317">
    <property type="entry name" value="Ser-tRNA-ligase_type_1"/>
</dbReference>
<feature type="binding site" evidence="16">
    <location>
        <begin position="265"/>
        <end position="268"/>
    </location>
    <ligand>
        <name>ATP</name>
        <dbReference type="ChEBI" id="CHEBI:30616"/>
    </ligand>
</feature>
<evidence type="ECO:0000256" key="3">
    <source>
        <dbReference type="ARBA" id="ARBA00010728"/>
    </source>
</evidence>
<dbReference type="SUPFAM" id="SSF46589">
    <property type="entry name" value="tRNA-binding arm"/>
    <property type="match status" value="1"/>
</dbReference>
<sequence>MLDIKFVRENLVKVKKALAKRQTNFDLEKVVKLDDERRALQNRVETLRAQQNQLAKEGKSAGRRTDEAVKVKQMLKDLEPQLAQAQEAFKIEAVKVPNIPLPDVPEGEDASKNVVVKKVGEIKLKEGKEHFEIGKDLDLIDIDRAAKVSGSRFYYLKNQAAELEFALIKYALDIVKKEGFQLMIPPIFIKEDIAWGSGHFEAPNDDAYHMRSDDLVAVGTSEQSILPYFADEIITDLPQRFVGFSTCLRREAGSYGKDVKGIFRVHQFDKLEMFSFCKPEDSQKEHDLIVALEEKIMQGLGLPYQVVKLCGGDLGLPSAKTIDIETWLPGQGKYRETHSSSNCTDFQARRLNIRYKSQISPLKSQISYVHTLNGTAVAIGRTLIAILENYQFFDKAQNKLVVKVPEVLQKYCGFREIKSKK</sequence>
<feature type="binding site" evidence="15">
    <location>
        <position position="220"/>
    </location>
    <ligand>
        <name>L-serine</name>
        <dbReference type="ChEBI" id="CHEBI:33384"/>
    </ligand>
</feature>
<dbReference type="InterPro" id="IPR006195">
    <property type="entry name" value="aa-tRNA-synth_II"/>
</dbReference>
<dbReference type="EMBL" id="PCRM01000013">
    <property type="protein sequence ID" value="PIP21841.1"/>
    <property type="molecule type" value="Genomic_DNA"/>
</dbReference>
<comment type="catalytic activity">
    <reaction evidence="12">
        <text>tRNA(Sec) + L-serine + ATP = L-seryl-tRNA(Sec) + AMP + diphosphate + H(+)</text>
        <dbReference type="Rhea" id="RHEA:42580"/>
        <dbReference type="Rhea" id="RHEA-COMP:9742"/>
        <dbReference type="Rhea" id="RHEA-COMP:10128"/>
        <dbReference type="ChEBI" id="CHEBI:15378"/>
        <dbReference type="ChEBI" id="CHEBI:30616"/>
        <dbReference type="ChEBI" id="CHEBI:33019"/>
        <dbReference type="ChEBI" id="CHEBI:33384"/>
        <dbReference type="ChEBI" id="CHEBI:78442"/>
        <dbReference type="ChEBI" id="CHEBI:78533"/>
        <dbReference type="ChEBI" id="CHEBI:456215"/>
        <dbReference type="EC" id="6.1.1.11"/>
    </reaction>
</comment>
<dbReference type="PRINTS" id="PR00981">
    <property type="entry name" value="TRNASYNTHSER"/>
</dbReference>
<dbReference type="Pfam" id="PF00587">
    <property type="entry name" value="tRNA-synt_2b"/>
    <property type="match status" value="1"/>
</dbReference>
<evidence type="ECO:0000256" key="5">
    <source>
        <dbReference type="ARBA" id="ARBA00022490"/>
    </source>
</evidence>
<gene>
    <name evidence="19" type="ORF">COX39_00755</name>
</gene>
<comment type="subcellular location">
    <subcellularLocation>
        <location evidence="1">Cytoplasm</location>
    </subcellularLocation>
</comment>
<comment type="pathway">
    <text evidence="2">Aminoacyl-tRNA biosynthesis; selenocysteinyl-tRNA(Sec) biosynthesis; L-seryl-tRNA(Sec) from L-serine and tRNA(Sec): step 1/1.</text>
</comment>
<feature type="binding site" evidence="16">
    <location>
        <begin position="336"/>
        <end position="339"/>
    </location>
    <ligand>
        <name>ATP</name>
        <dbReference type="ChEBI" id="CHEBI:30616"/>
    </ligand>
</feature>
<feature type="binding site" evidence="15">
    <location>
        <position position="249"/>
    </location>
    <ligand>
        <name>L-serine</name>
        <dbReference type="ChEBI" id="CHEBI:33384"/>
    </ligand>
</feature>
<dbReference type="PROSITE" id="PS50862">
    <property type="entry name" value="AA_TRNA_LIGASE_II"/>
    <property type="match status" value="1"/>
</dbReference>
<dbReference type="GO" id="GO:0005524">
    <property type="term" value="F:ATP binding"/>
    <property type="evidence" value="ECO:0007669"/>
    <property type="project" value="UniProtKB-KW"/>
</dbReference>
<comment type="similarity">
    <text evidence="3">Belongs to the class-II aminoacyl-tRNA synthetase family. Type-1 seryl-tRNA synthetase subfamily.</text>
</comment>
<dbReference type="InterPro" id="IPR002314">
    <property type="entry name" value="aa-tRNA-synt_IIb"/>
</dbReference>
<dbReference type="AlphaFoldDB" id="A0A2G9YTK2"/>
<feature type="binding site" evidence="15">
    <location>
        <position position="373"/>
    </location>
    <ligand>
        <name>L-serine</name>
        <dbReference type="ChEBI" id="CHEBI:33384"/>
    </ligand>
</feature>
<name>A0A2G9YTK2_9BACT</name>
<dbReference type="CDD" id="cd00770">
    <property type="entry name" value="SerRS_core"/>
    <property type="match status" value="1"/>
</dbReference>
<keyword evidence="9" id="KW-0648">Protein biosynthesis</keyword>
<evidence type="ECO:0000256" key="17">
    <source>
        <dbReference type="SAM" id="Coils"/>
    </source>
</evidence>